<proteinExistence type="predicted"/>
<accession>A0A0D0SM25</accession>
<dbReference type="OrthoDB" id="2399823at2"/>
<reference evidence="1 4" key="2">
    <citation type="submission" date="2019-07" db="EMBL/GenBank/DDBJ databases">
        <title>Whole genome shotgun sequence of Staphylococcus gallinarum NBRC 109767.</title>
        <authorList>
            <person name="Hosoyama A."/>
            <person name="Uohara A."/>
            <person name="Ohji S."/>
            <person name="Ichikawa N."/>
        </authorList>
    </citation>
    <scope>NUCLEOTIDE SEQUENCE [LARGE SCALE GENOMIC DNA]</scope>
    <source>
        <strain evidence="1 4">NBRC 109767</strain>
    </source>
</reference>
<evidence type="ECO:0000313" key="2">
    <source>
        <dbReference type="EMBL" id="SUM34621.1"/>
    </source>
</evidence>
<dbReference type="Proteomes" id="UP000321057">
    <property type="component" value="Unassembled WGS sequence"/>
</dbReference>
<protein>
    <submittedName>
        <fullName evidence="2">Uncharacterized protein</fullName>
    </submittedName>
</protein>
<evidence type="ECO:0000313" key="3">
    <source>
        <dbReference type="Proteomes" id="UP000255277"/>
    </source>
</evidence>
<gene>
    <name evidence="2" type="ORF">NCTC12195_04148</name>
    <name evidence="1" type="ORF">SGA02_16010</name>
</gene>
<dbReference type="AlphaFoldDB" id="A0A0D0SM25"/>
<dbReference type="STRING" id="1293.SH09_09035"/>
<dbReference type="RefSeq" id="WP_042739329.1">
    <property type="nucleotide sequence ID" value="NZ_BKAX01000004.1"/>
</dbReference>
<dbReference type="EMBL" id="UHDK01000001">
    <property type="protein sequence ID" value="SUM34621.1"/>
    <property type="molecule type" value="Genomic_DNA"/>
</dbReference>
<name>A0A0D0SM25_STAGA</name>
<evidence type="ECO:0000313" key="4">
    <source>
        <dbReference type="Proteomes" id="UP000321057"/>
    </source>
</evidence>
<dbReference type="Proteomes" id="UP000255277">
    <property type="component" value="Unassembled WGS sequence"/>
</dbReference>
<reference evidence="2 3" key="1">
    <citation type="submission" date="2018-06" db="EMBL/GenBank/DDBJ databases">
        <authorList>
            <consortium name="Pathogen Informatics"/>
            <person name="Doyle S."/>
        </authorList>
    </citation>
    <scope>NUCLEOTIDE SEQUENCE [LARGE SCALE GENOMIC DNA]</scope>
    <source>
        <strain evidence="2 3">NCTC12195</strain>
    </source>
</reference>
<dbReference type="EMBL" id="BKAX01000004">
    <property type="protein sequence ID" value="GEQ05773.1"/>
    <property type="molecule type" value="Genomic_DNA"/>
</dbReference>
<organism evidence="2 3">
    <name type="scientific">Staphylococcus gallinarum</name>
    <dbReference type="NCBI Taxonomy" id="1293"/>
    <lineage>
        <taxon>Bacteria</taxon>
        <taxon>Bacillati</taxon>
        <taxon>Bacillota</taxon>
        <taxon>Bacilli</taxon>
        <taxon>Bacillales</taxon>
        <taxon>Staphylococcaceae</taxon>
        <taxon>Staphylococcus</taxon>
    </lineage>
</organism>
<dbReference type="GeneID" id="93844379"/>
<sequence length="137" mass="16068">MTQSMHEKVQMQLYDLLDTTKYELSELNQNKALVINGPDSKLIQRGFDIAYYQGQKKALDAIDTLLNTYSDTDTFLAHYETYATNYSTEYQDLLSKFDRLSEPTDDFEHFIAQYYQLKGQIHVIHTIRTTIHNDKEV</sequence>
<evidence type="ECO:0000313" key="1">
    <source>
        <dbReference type="EMBL" id="GEQ05773.1"/>
    </source>
</evidence>
<keyword evidence="4" id="KW-1185">Reference proteome</keyword>